<evidence type="ECO:0000259" key="1">
    <source>
        <dbReference type="PROSITE" id="PS51784"/>
    </source>
</evidence>
<dbReference type="InterPro" id="IPR058561">
    <property type="entry name" value="Exonuc_1_C"/>
</dbReference>
<evidence type="ECO:0000313" key="3">
    <source>
        <dbReference type="EMBL" id="ABL97215.1"/>
    </source>
</evidence>
<dbReference type="EMBL" id="EF107099">
    <property type="protein sequence ID" value="ABL97215.1"/>
    <property type="molecule type" value="Genomic_DNA"/>
</dbReference>
<accession>A4GJC0</accession>
<dbReference type="Gene3D" id="3.30.420.10">
    <property type="entry name" value="Ribonuclease H-like superfamily/Ribonuclease H"/>
    <property type="match status" value="1"/>
</dbReference>
<protein>
    <submittedName>
        <fullName evidence="3">Exodeoxyribonuclease I</fullName>
    </submittedName>
</protein>
<dbReference type="PROSITE" id="PS51784">
    <property type="entry name" value="EXOI_SH3"/>
    <property type="match status" value="1"/>
</dbReference>
<dbReference type="InterPro" id="IPR012337">
    <property type="entry name" value="RNaseH-like_sf"/>
</dbReference>
<dbReference type="Gene3D" id="3.30.1520.20">
    <property type="entry name" value="Exonuclease ExoI, domain 2"/>
    <property type="match status" value="1"/>
</dbReference>
<dbReference type="GO" id="GO:0006281">
    <property type="term" value="P:DNA repair"/>
    <property type="evidence" value="ECO:0007669"/>
    <property type="project" value="InterPro"/>
</dbReference>
<name>A4GJC0_9BACT</name>
<dbReference type="InterPro" id="IPR034747">
    <property type="entry name" value="EXOI_SH3"/>
</dbReference>
<gene>
    <name evidence="3" type="ORF">MBMO_EB0-49D07.0058</name>
</gene>
<dbReference type="Pfam" id="PF26016">
    <property type="entry name" value="ExoI_C"/>
    <property type="match status" value="1"/>
</dbReference>
<sequence>MSVSSNLIFYDTETTGLLKDFSQILQCGSIQTNRSLEILHEQNLGCAPLPWAIPYPMAMVTNKKTNLFHSNVSHYELMRDLNRQWRQWTIDEPAVFITFNGMAYDEELVRRQFYWNLFESYLTNTNGNGRLDILLMMNNVAAFSPDVLNIPLFDGGPGISLKQADIAEANGIEIGDAHDAIADCKLMIGLLEKINAKKPELIDFFLSISTKPGIQAAVEHPGFLALGEVFRREIFKYPVVPCGSKAPNDLMFFDLSFEPEEIFEMDTQEIYSLVQKPGKSGPFKKYGINKTIPVCPSSMIDNKDIFDIDFEVLEKRAAQVRENTDFQALVSQAMADKIDNWNNEYDHIEQMIYAGGFPSKQDKELMADFHRIDSAEERIKICRNITDERHRLFAERLICQFYPQEAPEDMMNRYQSLITQRLNEDGPWGSMSKVMTELEKLLEKDNSTETQTILEDTKKFLTQRSASID</sequence>
<dbReference type="InterPro" id="IPR036397">
    <property type="entry name" value="RNaseH_sf"/>
</dbReference>
<dbReference type="GO" id="GO:0046872">
    <property type="term" value="F:metal ion binding"/>
    <property type="evidence" value="ECO:0007669"/>
    <property type="project" value="UniProtKB-KW"/>
</dbReference>
<evidence type="ECO:0000259" key="2">
    <source>
        <dbReference type="PROSITE" id="PS51785"/>
    </source>
</evidence>
<dbReference type="Gene3D" id="1.20.1280.70">
    <property type="entry name" value="Exonuclease ExoI, domain 3"/>
    <property type="match status" value="1"/>
</dbReference>
<dbReference type="SUPFAM" id="SSF53098">
    <property type="entry name" value="Ribonuclease H-like"/>
    <property type="match status" value="1"/>
</dbReference>
<proteinExistence type="predicted"/>
<feature type="domain" description="ExoI C-terminal" evidence="2">
    <location>
        <begin position="343"/>
        <end position="465"/>
    </location>
</feature>
<dbReference type="PROSITE" id="PS51785">
    <property type="entry name" value="EXOI_C"/>
    <property type="match status" value="1"/>
</dbReference>
<dbReference type="GO" id="GO:0003676">
    <property type="term" value="F:nucleic acid binding"/>
    <property type="evidence" value="ECO:0007669"/>
    <property type="project" value="InterPro"/>
</dbReference>
<dbReference type="InterPro" id="IPR038649">
    <property type="entry name" value="EXOI_SH3_sf"/>
</dbReference>
<dbReference type="AlphaFoldDB" id="A4GJC0"/>
<organism evidence="3">
    <name type="scientific">uncultured marine bacterium EB0_49D07</name>
    <dbReference type="NCBI Taxonomy" id="415439"/>
    <lineage>
        <taxon>Bacteria</taxon>
        <taxon>environmental samples</taxon>
    </lineage>
</organism>
<dbReference type="GO" id="GO:0008310">
    <property type="term" value="F:single-stranded DNA 3'-5' DNA exonuclease activity"/>
    <property type="evidence" value="ECO:0007669"/>
    <property type="project" value="InterPro"/>
</dbReference>
<reference evidence="3" key="1">
    <citation type="journal article" date="2007" name="Environ. Microbiol.">
        <title>Proteorhodopsin photosystem gene clusters exhibit co-evolutionary trends and shared ancestry among diverse marine microbial phyla.</title>
        <authorList>
            <person name="McCarren J."/>
            <person name="Delong E.F."/>
        </authorList>
    </citation>
    <scope>NUCLEOTIDE SEQUENCE</scope>
</reference>
<feature type="domain" description="ExoI SH3-like" evidence="1">
    <location>
        <begin position="199"/>
        <end position="338"/>
    </location>
</feature>